<dbReference type="Proteomes" id="UP000198864">
    <property type="component" value="Unassembled WGS sequence"/>
</dbReference>
<dbReference type="EMBL" id="FMCR01000006">
    <property type="protein sequence ID" value="SCF32406.1"/>
    <property type="molecule type" value="Genomic_DNA"/>
</dbReference>
<dbReference type="AlphaFoldDB" id="A0A1C4ZHR2"/>
<organism evidence="1 2">
    <name type="scientific">Micromonospora saelicesensis</name>
    <dbReference type="NCBI Taxonomy" id="285676"/>
    <lineage>
        <taxon>Bacteria</taxon>
        <taxon>Bacillati</taxon>
        <taxon>Actinomycetota</taxon>
        <taxon>Actinomycetes</taxon>
        <taxon>Micromonosporales</taxon>
        <taxon>Micromonosporaceae</taxon>
        <taxon>Micromonospora</taxon>
    </lineage>
</organism>
<gene>
    <name evidence="1" type="ORF">GA0070561_5345</name>
</gene>
<evidence type="ECO:0000313" key="2">
    <source>
        <dbReference type="Proteomes" id="UP000198864"/>
    </source>
</evidence>
<reference evidence="1 2" key="1">
    <citation type="submission" date="2016-06" db="EMBL/GenBank/DDBJ databases">
        <authorList>
            <person name="Kjaerup R.B."/>
            <person name="Dalgaard T.S."/>
            <person name="Juul-Madsen H.R."/>
        </authorList>
    </citation>
    <scope>NUCLEOTIDE SEQUENCE [LARGE SCALE GENOMIC DNA]</scope>
    <source>
        <strain evidence="1 2">DSM 44871</strain>
    </source>
</reference>
<accession>A0A1C4ZHR2</accession>
<dbReference type="RefSeq" id="WP_244166443.1">
    <property type="nucleotide sequence ID" value="NZ_FMCR01000006.1"/>
</dbReference>
<dbReference type="STRING" id="285676.GA0070561_5345"/>
<name>A0A1C4ZHR2_9ACTN</name>
<evidence type="ECO:0000313" key="1">
    <source>
        <dbReference type="EMBL" id="SCF32406.1"/>
    </source>
</evidence>
<protein>
    <submittedName>
        <fullName evidence="1">Transcriptional regulator, AbiEi antitoxin, Type IV TA system</fullName>
    </submittedName>
</protein>
<proteinExistence type="predicted"/>
<sequence length="438" mass="48274">MAVVERRLADGSPVVASRRPSADLLDHQSATRAVPLFARPCGAHTPLQPVWCCRADGRPWPCAEARLLIKAEFDEDPTPDAAESAQILDSFRYRLTETVQDLVVGRRATAKAVRMLPADDADALDWLAFEQAGVLTTAQIARLLSEGRVRGRIRSGRWRSICRGILLAGNGPLTRDQQLWVAVLAAGPGAVLAGVSAAAEAGVRGLRREPLHVLVPAARRAARATLRRLPIDMPAVLVHRTTVLPEAHLQRARPPRTTTARALVDAAGWAAGVDEAQSVLAAGCQQRRVLPEELQAVLDVLPRAPRRRLIGQTVSDVAGGAQALSEIDFLRLCRRHRLPGPDLQEHRVDAAGRNRWLDAYWREWRVQVEIDGAHHMDAKQWAADMRRQNDVWTSGDRILRFPAWLVRARPDEVADTVRRALIAAGWTPTPPLRHPTPK</sequence>